<evidence type="ECO:0000313" key="6">
    <source>
        <dbReference type="Proteomes" id="UP000623509"/>
    </source>
</evidence>
<proteinExistence type="predicted"/>
<protein>
    <recommendedName>
        <fullName evidence="2">CobQ/CobB/MinD/ParA nucleotide binding domain-containing protein</fullName>
    </recommendedName>
</protein>
<dbReference type="Proteomes" id="UP000623509">
    <property type="component" value="Unassembled WGS sequence"/>
</dbReference>
<dbReference type="RefSeq" id="WP_095525491.1">
    <property type="nucleotide sequence ID" value="NZ_MDUX01000055.1"/>
</dbReference>
<evidence type="ECO:0000313" key="4">
    <source>
        <dbReference type="EMBL" id="PAS91924.1"/>
    </source>
</evidence>
<dbReference type="Gene3D" id="3.40.50.300">
    <property type="entry name" value="P-loop containing nucleotide triphosphate hydrolases"/>
    <property type="match status" value="1"/>
</dbReference>
<reference evidence="3 6" key="1">
    <citation type="submission" date="2016-08" db="EMBL/GenBank/DDBJ databases">
        <title>Candidatus Dactylopiibacterium carminicum genome sequence.</title>
        <authorList>
            <person name="Ramirez-Puebla S.T."/>
            <person name="Ormeno-Orrillo E."/>
            <person name="Vera-Ponce De Leon A."/>
            <person name="Luis L."/>
            <person name="Sanchez-Flores A."/>
            <person name="Monica R."/>
            <person name="Martinez-Romero E."/>
        </authorList>
    </citation>
    <scope>NUCLEOTIDE SEQUENCE [LARGE SCALE GENOMIC DNA]</scope>
    <source>
        <strain evidence="3">END1</strain>
    </source>
</reference>
<dbReference type="EMBL" id="NMRN01000054">
    <property type="protein sequence ID" value="PAS91924.1"/>
    <property type="molecule type" value="Genomic_DNA"/>
</dbReference>
<dbReference type="SUPFAM" id="SSF52540">
    <property type="entry name" value="P-loop containing nucleoside triphosphate hydrolases"/>
    <property type="match status" value="1"/>
</dbReference>
<sequence>MTIIAVVNGKGGCGKSTLATHVASHLASLGEEVMLGDVDRQQSSRLWLALRPPTRPRIHGWSVDEKNFARPPAGMRHVVLDTPGGFHGFGLMKISSNAHGIIIPVTAGLFDKAAARESIQELRSMPRIASGRCRLACIGMRIDARTSQAESLRAWASEMGLPCLGAIRSAVAYNRCLESGLSLFDLPSERFEAQLGDWHQLVDWLAQLRAAEAPPPGSLLPTPQRSETLLRHV</sequence>
<feature type="domain" description="CobQ/CobB/MinD/ParA nucleotide binding" evidence="2">
    <location>
        <begin position="4"/>
        <end position="181"/>
    </location>
</feature>
<dbReference type="InterPro" id="IPR050678">
    <property type="entry name" value="DNA_Partitioning_ATPase"/>
</dbReference>
<gene>
    <name evidence="3" type="ORF">BGI27_14085</name>
    <name evidence="4" type="ORF">CGU29_13940</name>
</gene>
<dbReference type="PANTHER" id="PTHR13696">
    <property type="entry name" value="P-LOOP CONTAINING NUCLEOSIDE TRIPHOSPHATE HYDROLASE"/>
    <property type="match status" value="1"/>
</dbReference>
<keyword evidence="6" id="KW-1185">Reference proteome</keyword>
<dbReference type="OrthoDB" id="69313at2"/>
<reference evidence="4 5" key="2">
    <citation type="submission" date="2017-07" db="EMBL/GenBank/DDBJ databases">
        <title>Candidatus Dactylopiibacterium carminicum, a nitrogen-fixing symbiont of the cochineal insect Dactylopius coccus and Dactylopius opuntiae (Hemiptera: Coccoidea: Dactylopiidae).</title>
        <authorList>
            <person name="Vera A."/>
        </authorList>
    </citation>
    <scope>NUCLEOTIDE SEQUENCE [LARGE SCALE GENOMIC DNA]</scope>
    <source>
        <strain evidence="4 5">NFDCM</strain>
    </source>
</reference>
<feature type="region of interest" description="Disordered" evidence="1">
    <location>
        <begin position="214"/>
        <end position="233"/>
    </location>
</feature>
<organism evidence="4 5">
    <name type="scientific">Candidatus Dactylopiibacterium carminicum</name>
    <dbReference type="NCBI Taxonomy" id="857335"/>
    <lineage>
        <taxon>Bacteria</taxon>
        <taxon>Pseudomonadati</taxon>
        <taxon>Pseudomonadota</taxon>
        <taxon>Betaproteobacteria</taxon>
        <taxon>Rhodocyclales</taxon>
        <taxon>Rhodocyclaceae</taxon>
        <taxon>Candidatus Dactylopiibacterium</taxon>
    </lineage>
</organism>
<accession>A0A272EP83</accession>
<comment type="caution">
    <text evidence="4">The sequence shown here is derived from an EMBL/GenBank/DDBJ whole genome shotgun (WGS) entry which is preliminary data.</text>
</comment>
<dbReference type="AlphaFoldDB" id="A0A272EP83"/>
<evidence type="ECO:0000259" key="2">
    <source>
        <dbReference type="Pfam" id="PF01656"/>
    </source>
</evidence>
<evidence type="ECO:0000313" key="3">
    <source>
        <dbReference type="EMBL" id="KAF7598277.1"/>
    </source>
</evidence>
<dbReference type="InterPro" id="IPR027417">
    <property type="entry name" value="P-loop_NTPase"/>
</dbReference>
<evidence type="ECO:0000256" key="1">
    <source>
        <dbReference type="SAM" id="MobiDB-lite"/>
    </source>
</evidence>
<dbReference type="Proteomes" id="UP000216107">
    <property type="component" value="Unassembled WGS sequence"/>
</dbReference>
<dbReference type="EMBL" id="MDUX01000055">
    <property type="protein sequence ID" value="KAF7598277.1"/>
    <property type="molecule type" value="Genomic_DNA"/>
</dbReference>
<name>A0A272EP83_9RHOO</name>
<evidence type="ECO:0000313" key="5">
    <source>
        <dbReference type="Proteomes" id="UP000216107"/>
    </source>
</evidence>
<dbReference type="CDD" id="cd02042">
    <property type="entry name" value="ParAB_family"/>
    <property type="match status" value="1"/>
</dbReference>
<dbReference type="PANTHER" id="PTHR13696:SF96">
    <property type="entry name" value="COBQ_COBB_MIND_PARA NUCLEOTIDE BINDING DOMAIN-CONTAINING PROTEIN"/>
    <property type="match status" value="1"/>
</dbReference>
<dbReference type="InterPro" id="IPR002586">
    <property type="entry name" value="CobQ/CobB/MinD/ParA_Nub-bd_dom"/>
</dbReference>
<dbReference type="Pfam" id="PF01656">
    <property type="entry name" value="CbiA"/>
    <property type="match status" value="1"/>
</dbReference>